<dbReference type="GO" id="GO:0030313">
    <property type="term" value="C:cell envelope"/>
    <property type="evidence" value="ECO:0007669"/>
    <property type="project" value="UniProtKB-SubCell"/>
</dbReference>
<feature type="transmembrane region" description="Helical" evidence="3">
    <location>
        <begin position="392"/>
        <end position="415"/>
    </location>
</feature>
<dbReference type="CDD" id="cd05709">
    <property type="entry name" value="S2P-M50"/>
    <property type="match status" value="1"/>
</dbReference>
<comment type="subcellular location">
    <subcellularLocation>
        <location evidence="1">Cell envelope</location>
    </subcellularLocation>
</comment>
<gene>
    <name evidence="4" type="ORF">ENJ46_00800</name>
</gene>
<keyword evidence="3" id="KW-0472">Membrane</keyword>
<feature type="transmembrane region" description="Helical" evidence="3">
    <location>
        <begin position="358"/>
        <end position="386"/>
    </location>
</feature>
<keyword evidence="3" id="KW-0812">Transmembrane</keyword>
<keyword evidence="2" id="KW-0175">Coiled coil</keyword>
<name>A0A7C3GA38_9PROT</name>
<dbReference type="InterPro" id="IPR050465">
    <property type="entry name" value="UPF0194_transport"/>
</dbReference>
<dbReference type="AlphaFoldDB" id="A0A7C3GA38"/>
<evidence type="ECO:0000256" key="3">
    <source>
        <dbReference type="SAM" id="Phobius"/>
    </source>
</evidence>
<dbReference type="PANTHER" id="PTHR32347:SF14">
    <property type="entry name" value="EFFLUX SYSTEM COMPONENT YKNX-RELATED"/>
    <property type="match status" value="1"/>
</dbReference>
<comment type="caution">
    <text evidence="4">The sequence shown here is derived from an EMBL/GenBank/DDBJ whole genome shotgun (WGS) entry which is preliminary data.</text>
</comment>
<feature type="transmembrane region" description="Helical" evidence="3">
    <location>
        <begin position="186"/>
        <end position="208"/>
    </location>
</feature>
<feature type="transmembrane region" description="Helical" evidence="3">
    <location>
        <begin position="259"/>
        <end position="279"/>
    </location>
</feature>
<organism evidence="4">
    <name type="scientific">Hellea balneolensis</name>
    <dbReference type="NCBI Taxonomy" id="287478"/>
    <lineage>
        <taxon>Bacteria</taxon>
        <taxon>Pseudomonadati</taxon>
        <taxon>Pseudomonadota</taxon>
        <taxon>Alphaproteobacteria</taxon>
        <taxon>Maricaulales</taxon>
        <taxon>Robiginitomaculaceae</taxon>
        <taxon>Hellea</taxon>
    </lineage>
</organism>
<evidence type="ECO:0000313" key="4">
    <source>
        <dbReference type="EMBL" id="HFB54434.1"/>
    </source>
</evidence>
<dbReference type="PANTHER" id="PTHR32347">
    <property type="entry name" value="EFFLUX SYSTEM COMPONENT YKNX-RELATED"/>
    <property type="match status" value="1"/>
</dbReference>
<evidence type="ECO:0000256" key="2">
    <source>
        <dbReference type="ARBA" id="ARBA00023054"/>
    </source>
</evidence>
<proteinExistence type="predicted"/>
<accession>A0A7C3GA38</accession>
<feature type="transmembrane region" description="Helical" evidence="3">
    <location>
        <begin position="220"/>
        <end position="239"/>
    </location>
</feature>
<feature type="transmembrane region" description="Helical" evidence="3">
    <location>
        <begin position="427"/>
        <end position="445"/>
    </location>
</feature>
<evidence type="ECO:0000256" key="1">
    <source>
        <dbReference type="ARBA" id="ARBA00004196"/>
    </source>
</evidence>
<dbReference type="EMBL" id="DRMN01000055">
    <property type="protein sequence ID" value="HFB54434.1"/>
    <property type="molecule type" value="Genomic_DNA"/>
</dbReference>
<reference evidence="4" key="1">
    <citation type="journal article" date="2020" name="mSystems">
        <title>Genome- and Community-Level Interaction Insights into Carbon Utilization and Element Cycling Functions of Hydrothermarchaeota in Hydrothermal Sediment.</title>
        <authorList>
            <person name="Zhou Z."/>
            <person name="Liu Y."/>
            <person name="Xu W."/>
            <person name="Pan J."/>
            <person name="Luo Z.H."/>
            <person name="Li M."/>
        </authorList>
    </citation>
    <scope>NUCLEOTIDE SEQUENCE [LARGE SCALE GENOMIC DNA]</scope>
    <source>
        <strain evidence="4">HyVt-489</strain>
    </source>
</reference>
<keyword evidence="3" id="KW-1133">Transmembrane helix</keyword>
<sequence length="719" mass="81803">MTISRPLDPNEKRALPLPALRQDLNILEGPISANGEKTWLIQDIITHKFHTLGQRGFRLLSQWEPLPAPELLNKINIGDEEDFDPQDIEDMCEFLYTHKLTIIPPALDTQGLVAQEGAAHPPWHTQILHKYLFFRIPLFRPQRFLTHSYAWIAPLYSKSFTLMIASLGLIGFWFALEQWDVFKSTFLHFLTFEGVLYYGLTLIILKAIHELGHAYMSTRFGARVPIIGIAFLVMFPILYTDTTDAHRLNSKRERVLIDAAGMLAELCVACLALFAWSFLPDGALRSAAFFAATTSWGLSLAVNLNPFMRFDGYYLMSDLWGQKNMQDRGFALGRWFMRETLFGFGDDIPILCTSRERFWLIIYAYGTWIYRFFLFIGIAVLVHALFPKALGIFLFSVEILFFIISPIVAEMRIWWSLRMKILNNKRSLLTGSGALILAALLMIPWQRTIQAPALLRPRVQTELYAQSPGKVEHIYVTENTTLTQGQLIATLSSDLLEHQKTKSLLRIKLLTAQIARRAADTQDLNASDVLMRNLNKERANLKGIDALRTTLEIRAPHAGRLIEINPALHIGRHINSDFKIAVIVDMEDLEILSFVSDTQIRRIHEGANVRFTPEDIFANVSADKSRIEARLSFIAPTGEEYLNEDIFSSNFRGPIAVEPAKNERSRPVASITKIKATPSVSLAPERALRGIVTIKADQQSPAKSIWRRIRQVLIRETDF</sequence>
<protein>
    <submittedName>
        <fullName evidence="4">HlyD family efflux transporter periplasmic adaptor subunit</fullName>
    </submittedName>
</protein>
<feature type="transmembrane region" description="Helical" evidence="3">
    <location>
        <begin position="149"/>
        <end position="174"/>
    </location>
</feature>
<dbReference type="Gene3D" id="2.40.50.100">
    <property type="match status" value="1"/>
</dbReference>
<dbReference type="Proteomes" id="UP000886042">
    <property type="component" value="Unassembled WGS sequence"/>
</dbReference>